<protein>
    <recommendedName>
        <fullName evidence="3">histidine kinase</fullName>
        <ecNumber evidence="3">2.7.13.3</ecNumber>
    </recommendedName>
</protein>
<dbReference type="SMART" id="SM00387">
    <property type="entry name" value="HATPase_c"/>
    <property type="match status" value="1"/>
</dbReference>
<dbReference type="Proteomes" id="UP000066284">
    <property type="component" value="Chromosome 1"/>
</dbReference>
<dbReference type="RefSeq" id="WP_062484872.1">
    <property type="nucleotide sequence ID" value="NZ_LN885086.1"/>
</dbReference>
<dbReference type="Pfam" id="PF00512">
    <property type="entry name" value="HisKA"/>
    <property type="match status" value="1"/>
</dbReference>
<keyword evidence="10" id="KW-1133">Transmembrane helix</keyword>
<reference evidence="14" key="1">
    <citation type="submission" date="2015-09" db="EMBL/GenBank/DDBJ databases">
        <authorList>
            <person name="Daims H."/>
        </authorList>
    </citation>
    <scope>NUCLEOTIDE SEQUENCE [LARGE SCALE GENOMIC DNA]</scope>
</reference>
<keyword evidence="5 13" id="KW-0808">Transferase</keyword>
<dbReference type="EMBL" id="LN885086">
    <property type="protein sequence ID" value="CUQ66907.1"/>
    <property type="molecule type" value="Genomic_DNA"/>
</dbReference>
<evidence type="ECO:0000256" key="9">
    <source>
        <dbReference type="SAM" id="Coils"/>
    </source>
</evidence>
<feature type="domain" description="Histidine kinase" evidence="11">
    <location>
        <begin position="331"/>
        <end position="550"/>
    </location>
</feature>
<feature type="coiled-coil region" evidence="9">
    <location>
        <begin position="279"/>
        <end position="324"/>
    </location>
</feature>
<dbReference type="SUPFAM" id="SSF47384">
    <property type="entry name" value="Homodimeric domain of signal transducing histidine kinase"/>
    <property type="match status" value="1"/>
</dbReference>
<dbReference type="PANTHER" id="PTHR43711:SF31">
    <property type="entry name" value="HISTIDINE KINASE"/>
    <property type="match status" value="1"/>
</dbReference>
<dbReference type="FunFam" id="1.10.287.130:FF:000001">
    <property type="entry name" value="Two-component sensor histidine kinase"/>
    <property type="match status" value="1"/>
</dbReference>
<keyword evidence="6 13" id="KW-0418">Kinase</keyword>
<evidence type="ECO:0000259" key="12">
    <source>
        <dbReference type="PROSITE" id="PS50885"/>
    </source>
</evidence>
<dbReference type="EC" id="2.7.13.3" evidence="3"/>
<dbReference type="Pfam" id="PF00672">
    <property type="entry name" value="HAMP"/>
    <property type="match status" value="1"/>
</dbReference>
<organism evidence="13 14">
    <name type="scientific">Candidatus Nitrospira inopinata</name>
    <dbReference type="NCBI Taxonomy" id="1715989"/>
    <lineage>
        <taxon>Bacteria</taxon>
        <taxon>Pseudomonadati</taxon>
        <taxon>Nitrospirota</taxon>
        <taxon>Nitrospiria</taxon>
        <taxon>Nitrospirales</taxon>
        <taxon>Nitrospiraceae</taxon>
        <taxon>Nitrospira</taxon>
    </lineage>
</organism>
<feature type="transmembrane region" description="Helical" evidence="10">
    <location>
        <begin position="208"/>
        <end position="230"/>
    </location>
</feature>
<evidence type="ECO:0000256" key="8">
    <source>
        <dbReference type="ARBA" id="ARBA00023136"/>
    </source>
</evidence>
<dbReference type="PROSITE" id="PS50885">
    <property type="entry name" value="HAMP"/>
    <property type="match status" value="1"/>
</dbReference>
<dbReference type="Pfam" id="PF02518">
    <property type="entry name" value="HATPase_c"/>
    <property type="match status" value="1"/>
</dbReference>
<dbReference type="GO" id="GO:0000155">
    <property type="term" value="F:phosphorelay sensor kinase activity"/>
    <property type="evidence" value="ECO:0007669"/>
    <property type="project" value="InterPro"/>
</dbReference>
<dbReference type="InterPro" id="IPR005467">
    <property type="entry name" value="His_kinase_dom"/>
</dbReference>
<keyword evidence="7" id="KW-0902">Two-component regulatory system</keyword>
<dbReference type="InterPro" id="IPR003660">
    <property type="entry name" value="HAMP_dom"/>
</dbReference>
<dbReference type="AlphaFoldDB" id="A0A0S4KWV3"/>
<evidence type="ECO:0000256" key="10">
    <source>
        <dbReference type="SAM" id="Phobius"/>
    </source>
</evidence>
<dbReference type="GO" id="GO:0016020">
    <property type="term" value="C:membrane"/>
    <property type="evidence" value="ECO:0007669"/>
    <property type="project" value="UniProtKB-SubCell"/>
</dbReference>
<accession>A0A0S4KWV3</accession>
<evidence type="ECO:0000259" key="11">
    <source>
        <dbReference type="PROSITE" id="PS50109"/>
    </source>
</evidence>
<dbReference type="PRINTS" id="PR00344">
    <property type="entry name" value="BCTRLSENSOR"/>
</dbReference>
<proteinExistence type="predicted"/>
<dbReference type="STRING" id="1715989.NITINOP_1935"/>
<dbReference type="Gene3D" id="3.30.565.10">
    <property type="entry name" value="Histidine kinase-like ATPase, C-terminal domain"/>
    <property type="match status" value="1"/>
</dbReference>
<keyword evidence="10" id="KW-0812">Transmembrane</keyword>
<comment type="subcellular location">
    <subcellularLocation>
        <location evidence="2">Membrane</location>
    </subcellularLocation>
</comment>
<dbReference type="InterPro" id="IPR004358">
    <property type="entry name" value="Sig_transdc_His_kin-like_C"/>
</dbReference>
<gene>
    <name evidence="13" type="ORF">NITINOP_1935</name>
</gene>
<keyword evidence="8 10" id="KW-0472">Membrane</keyword>
<dbReference type="InterPro" id="IPR003594">
    <property type="entry name" value="HATPase_dom"/>
</dbReference>
<evidence type="ECO:0000313" key="14">
    <source>
        <dbReference type="Proteomes" id="UP000066284"/>
    </source>
</evidence>
<comment type="catalytic activity">
    <reaction evidence="1">
        <text>ATP + protein L-histidine = ADP + protein N-phospho-L-histidine.</text>
        <dbReference type="EC" id="2.7.13.3"/>
    </reaction>
</comment>
<dbReference type="FunFam" id="3.30.565.10:FF:000006">
    <property type="entry name" value="Sensor histidine kinase WalK"/>
    <property type="match status" value="1"/>
</dbReference>
<keyword evidence="4" id="KW-0597">Phosphoprotein</keyword>
<evidence type="ECO:0000313" key="13">
    <source>
        <dbReference type="EMBL" id="CUQ66907.1"/>
    </source>
</evidence>
<dbReference type="InterPro" id="IPR003661">
    <property type="entry name" value="HisK_dim/P_dom"/>
</dbReference>
<evidence type="ECO:0000256" key="1">
    <source>
        <dbReference type="ARBA" id="ARBA00000085"/>
    </source>
</evidence>
<keyword evidence="14" id="KW-1185">Reference proteome</keyword>
<dbReference type="PROSITE" id="PS50109">
    <property type="entry name" value="HIS_KIN"/>
    <property type="match status" value="1"/>
</dbReference>
<evidence type="ECO:0000256" key="6">
    <source>
        <dbReference type="ARBA" id="ARBA00022777"/>
    </source>
</evidence>
<feature type="domain" description="HAMP" evidence="12">
    <location>
        <begin position="232"/>
        <end position="284"/>
    </location>
</feature>
<dbReference type="SMART" id="SM00304">
    <property type="entry name" value="HAMP"/>
    <property type="match status" value="1"/>
</dbReference>
<evidence type="ECO:0000256" key="3">
    <source>
        <dbReference type="ARBA" id="ARBA00012438"/>
    </source>
</evidence>
<dbReference type="SUPFAM" id="SSF158472">
    <property type="entry name" value="HAMP domain-like"/>
    <property type="match status" value="1"/>
</dbReference>
<dbReference type="SUPFAM" id="SSF55874">
    <property type="entry name" value="ATPase domain of HSP90 chaperone/DNA topoisomerase II/histidine kinase"/>
    <property type="match status" value="1"/>
</dbReference>
<dbReference type="KEGG" id="nio:NITINOP_1935"/>
<evidence type="ECO:0000256" key="7">
    <source>
        <dbReference type="ARBA" id="ARBA00023012"/>
    </source>
</evidence>
<evidence type="ECO:0000256" key="5">
    <source>
        <dbReference type="ARBA" id="ARBA00022679"/>
    </source>
</evidence>
<feature type="transmembrane region" description="Helical" evidence="10">
    <location>
        <begin position="23"/>
        <end position="43"/>
    </location>
</feature>
<dbReference type="CDD" id="cd00082">
    <property type="entry name" value="HisKA"/>
    <property type="match status" value="1"/>
</dbReference>
<evidence type="ECO:0000256" key="4">
    <source>
        <dbReference type="ARBA" id="ARBA00022553"/>
    </source>
</evidence>
<dbReference type="SMART" id="SM00388">
    <property type="entry name" value="HisKA"/>
    <property type="match status" value="1"/>
</dbReference>
<dbReference type="Gene3D" id="1.10.287.130">
    <property type="match status" value="1"/>
</dbReference>
<sequence>MTATNDSNENRHRPEGLGLSTKFVLFISLVIIAVCSGLSLYFIRQQSDSMARALIGTGSLLVKNLAHNSRYGLVAKDLVLLEQLMQGVMDVDESVYVVFTGPDGKRLAAKSKHDVYPDQAIAESLIHSKTTDVAITSFTADRDRRREHLYDFAVTIRRGNDIESPFFSFESEESHDEPSTAARLQPRIYGIVQVGLTGERMNQALDTLIGNVMIITITVILGGIVAAMLLTRRITTPLKSLVSVARRIAGGDLTASVEPTTRDEVGQLTAVFSQMTEALRERDTQVKQAYQELEQLNQTLEQRVRQRTSELQAANEKLKELDHLKSTFVSVVSHELRTPMTSIKGYVENLLDGLAGALTDKQTRSLERVKHNIDRLTRMINELLDLSKIEAGRLELHLAPIDVVDLVEEVVENYQATARQKSIMLRAVLHAPLPMVRADTDKLHRVLINLVHNAIKFTPEGGEILVEVGTRGDDFVEVTVIDNGNGIPPNELDKIFDKFYWSKSTPVEARGAGLGLAIAKNLIELHGGSIRVESVLGKGSRFSFTVPVARLFSQGLDSES</sequence>
<dbReference type="InterPro" id="IPR050736">
    <property type="entry name" value="Sensor_HK_Regulatory"/>
</dbReference>
<keyword evidence="9" id="KW-0175">Coiled coil</keyword>
<evidence type="ECO:0000256" key="2">
    <source>
        <dbReference type="ARBA" id="ARBA00004370"/>
    </source>
</evidence>
<dbReference type="InterPro" id="IPR036890">
    <property type="entry name" value="HATPase_C_sf"/>
</dbReference>
<dbReference type="OrthoDB" id="1931120at2"/>
<dbReference type="InterPro" id="IPR036097">
    <property type="entry name" value="HisK_dim/P_sf"/>
</dbReference>
<name>A0A0S4KWV3_9BACT</name>
<dbReference type="Gene3D" id="6.10.340.10">
    <property type="match status" value="1"/>
</dbReference>
<dbReference type="PANTHER" id="PTHR43711">
    <property type="entry name" value="TWO-COMPONENT HISTIDINE KINASE"/>
    <property type="match status" value="1"/>
</dbReference>
<dbReference type="CDD" id="cd06225">
    <property type="entry name" value="HAMP"/>
    <property type="match status" value="1"/>
</dbReference>